<dbReference type="PRINTS" id="PR00120">
    <property type="entry name" value="HATPASE"/>
</dbReference>
<dbReference type="Gene3D" id="3.40.1110.10">
    <property type="entry name" value="Calcium-transporting ATPase, cytoplasmic domain N"/>
    <property type="match status" value="1"/>
</dbReference>
<gene>
    <name evidence="13" type="ORF">CRP01_34990</name>
</gene>
<dbReference type="PROSITE" id="PS00154">
    <property type="entry name" value="ATPASE_E1_E2"/>
    <property type="match status" value="1"/>
</dbReference>
<dbReference type="InterPro" id="IPR018303">
    <property type="entry name" value="ATPase_P-typ_P_site"/>
</dbReference>
<evidence type="ECO:0000256" key="6">
    <source>
        <dbReference type="ARBA" id="ARBA00022840"/>
    </source>
</evidence>
<keyword evidence="6 10" id="KW-0067">ATP-binding</keyword>
<dbReference type="CDD" id="cd07552">
    <property type="entry name" value="P-type_ATPase_Cu-like"/>
    <property type="match status" value="1"/>
</dbReference>
<feature type="transmembrane region" description="Helical" evidence="10">
    <location>
        <begin position="425"/>
        <end position="452"/>
    </location>
</feature>
<dbReference type="InterPro" id="IPR017969">
    <property type="entry name" value="Heavy-metal-associated_CS"/>
</dbReference>
<protein>
    <submittedName>
        <fullName evidence="13">Copper-translocating P-type ATPase</fullName>
    </submittedName>
</protein>
<feature type="region of interest" description="Disordered" evidence="11">
    <location>
        <begin position="66"/>
        <end position="135"/>
    </location>
</feature>
<dbReference type="Pfam" id="PF00122">
    <property type="entry name" value="E1-E2_ATPase"/>
    <property type="match status" value="1"/>
</dbReference>
<dbReference type="Pfam" id="PF00403">
    <property type="entry name" value="HMA"/>
    <property type="match status" value="1"/>
</dbReference>
<dbReference type="SFLD" id="SFLDF00027">
    <property type="entry name" value="p-type_atpase"/>
    <property type="match status" value="1"/>
</dbReference>
<sequence>MTHTYIISGMTCEHCVQKVKKALETIPGIQTAEVSLDPPQARVTMHHHIPESQMNESLAQVGDYRLEPAPTDHDQHHTFSQSDQTGISEKAEHRHEDHGGHQPHGGTPEKISGASAHEGGHAGHGHNPSHGEIGHDHHRMMIEDFKKRFWVSLVLTVPILILAPMIQEWLGVNWQFPGSKYLLFALSSIVYFYGGWPFIKGFFEEVRSKAPGMMTLIAMAISVAYFYSVATTFGLPGESFYWELATLIVIMLLGHWIEMKSVLGASKALELLVSMMPAEAHRVDGDQIVDVKLEDLLSGDTILVKPGEKVPADGVVVEGESYLNESMLTGESKPVRKGTSDQVIGGSINGNGSLRVKVEHTGKDSYLNKVITMVQEAQKSKSKMQNLSNRAAKWLTYIALAVGFGTLILWLLLGYDFVFALERMVTVMVISCPHALGLAIPLVVAISTAVSAQHGLLIRNRTAFEEARKISVLVFDKTGTLTQGKFGVTRYESLQKELDKKEMLRLAGALEQNSEHPIAVGIVQKIKELGISIPEADDFEAITGKGVQATVEGKSMKIVSPGYLRDEKIDIPEGAYSSAAETVVFVLIDGAPAGYVALADEIRPESAAAIKTFKDNNIKVFMATGDNEVVGKAVSEELGLDGYYAEVLPHQKVEIVKELQAKKEFVAMTGDGVNDAPALAQADVGIAVGSGTDVAAETADIILVNSNPKDIANLILFGKATYRKMIQNLAWATGYNAIAIPLAVGILYPWGFILSPAVGAVFMSLSTVIVAINAQLLKRQIGN</sequence>
<dbReference type="GO" id="GO:0055070">
    <property type="term" value="P:copper ion homeostasis"/>
    <property type="evidence" value="ECO:0007669"/>
    <property type="project" value="TreeGrafter"/>
</dbReference>
<keyword evidence="4 10" id="KW-0479">Metal-binding</keyword>
<comment type="caution">
    <text evidence="13">The sequence shown here is derived from an EMBL/GenBank/DDBJ whole genome shotgun (WGS) entry which is preliminary data.</text>
</comment>
<evidence type="ECO:0000256" key="4">
    <source>
        <dbReference type="ARBA" id="ARBA00022723"/>
    </source>
</evidence>
<keyword evidence="5 10" id="KW-0547">Nucleotide-binding</keyword>
<dbReference type="Pfam" id="PF00702">
    <property type="entry name" value="Hydrolase"/>
    <property type="match status" value="1"/>
</dbReference>
<dbReference type="CDD" id="cd00371">
    <property type="entry name" value="HMA"/>
    <property type="match status" value="1"/>
</dbReference>
<dbReference type="InterPro" id="IPR023298">
    <property type="entry name" value="ATPase_P-typ_TM_dom_sf"/>
</dbReference>
<accession>A0A2D0MZZ7</accession>
<feature type="compositionally biased region" description="Basic and acidic residues" evidence="11">
    <location>
        <begin position="66"/>
        <end position="77"/>
    </location>
</feature>
<feature type="transmembrane region" description="Helical" evidence="10">
    <location>
        <begin position="181"/>
        <end position="199"/>
    </location>
</feature>
<dbReference type="Gene3D" id="3.40.50.1000">
    <property type="entry name" value="HAD superfamily/HAD-like"/>
    <property type="match status" value="1"/>
</dbReference>
<dbReference type="OrthoDB" id="1521937at2"/>
<dbReference type="InterPro" id="IPR059000">
    <property type="entry name" value="ATPase_P-type_domA"/>
</dbReference>
<dbReference type="NCBIfam" id="TIGR01525">
    <property type="entry name" value="ATPase-IB_hvy"/>
    <property type="match status" value="1"/>
</dbReference>
<evidence type="ECO:0000256" key="5">
    <source>
        <dbReference type="ARBA" id="ARBA00022741"/>
    </source>
</evidence>
<evidence type="ECO:0000313" key="14">
    <source>
        <dbReference type="Proteomes" id="UP000223913"/>
    </source>
</evidence>
<dbReference type="SUPFAM" id="SSF55008">
    <property type="entry name" value="HMA, heavy metal-associated domain"/>
    <property type="match status" value="1"/>
</dbReference>
<feature type="transmembrane region" description="Helical" evidence="10">
    <location>
        <begin position="149"/>
        <end position="166"/>
    </location>
</feature>
<evidence type="ECO:0000256" key="1">
    <source>
        <dbReference type="ARBA" id="ARBA00004127"/>
    </source>
</evidence>
<evidence type="ECO:0000256" key="8">
    <source>
        <dbReference type="ARBA" id="ARBA00022989"/>
    </source>
</evidence>
<keyword evidence="8 10" id="KW-1133">Transmembrane helix</keyword>
<reference evidence="13 14" key="1">
    <citation type="submission" date="2017-10" db="EMBL/GenBank/DDBJ databases">
        <title>The draft genome sequence of Lewinella nigricans NBRC 102662.</title>
        <authorList>
            <person name="Wang K."/>
        </authorList>
    </citation>
    <scope>NUCLEOTIDE SEQUENCE [LARGE SCALE GENOMIC DNA]</scope>
    <source>
        <strain evidence="13 14">NBRC 102662</strain>
    </source>
</reference>
<keyword evidence="10" id="KW-1003">Cell membrane</keyword>
<dbReference type="InterPro" id="IPR001757">
    <property type="entry name" value="P_typ_ATPase"/>
</dbReference>
<dbReference type="SUPFAM" id="SSF81665">
    <property type="entry name" value="Calcium ATPase, transmembrane domain M"/>
    <property type="match status" value="1"/>
</dbReference>
<comment type="subcellular location">
    <subcellularLocation>
        <location evidence="10">Cell membrane</location>
    </subcellularLocation>
    <subcellularLocation>
        <location evidence="1">Endomembrane system</location>
        <topology evidence="1">Multi-pass membrane protein</topology>
    </subcellularLocation>
</comment>
<evidence type="ECO:0000313" key="13">
    <source>
        <dbReference type="EMBL" id="PHN01844.1"/>
    </source>
</evidence>
<evidence type="ECO:0000256" key="3">
    <source>
        <dbReference type="ARBA" id="ARBA00022692"/>
    </source>
</evidence>
<dbReference type="GO" id="GO:0012505">
    <property type="term" value="C:endomembrane system"/>
    <property type="evidence" value="ECO:0007669"/>
    <property type="project" value="UniProtKB-SubCell"/>
</dbReference>
<dbReference type="InterPro" id="IPR044492">
    <property type="entry name" value="P_typ_ATPase_HD_dom"/>
</dbReference>
<dbReference type="PRINTS" id="PR00119">
    <property type="entry name" value="CATATPASE"/>
</dbReference>
<dbReference type="PROSITE" id="PS01047">
    <property type="entry name" value="HMA_1"/>
    <property type="match status" value="1"/>
</dbReference>
<dbReference type="NCBIfam" id="TIGR01511">
    <property type="entry name" value="ATPase-IB1_Cu"/>
    <property type="match status" value="1"/>
</dbReference>
<feature type="transmembrane region" description="Helical" evidence="10">
    <location>
        <begin position="240"/>
        <end position="257"/>
    </location>
</feature>
<feature type="transmembrane region" description="Helical" evidence="10">
    <location>
        <begin position="729"/>
        <end position="751"/>
    </location>
</feature>
<evidence type="ECO:0000256" key="7">
    <source>
        <dbReference type="ARBA" id="ARBA00022967"/>
    </source>
</evidence>
<name>A0A2D0MZZ7_FLAN2</name>
<dbReference type="InterPro" id="IPR027256">
    <property type="entry name" value="P-typ_ATPase_IB"/>
</dbReference>
<keyword evidence="14" id="KW-1185">Reference proteome</keyword>
<feature type="compositionally biased region" description="Polar residues" evidence="11">
    <location>
        <begin position="78"/>
        <end position="87"/>
    </location>
</feature>
<dbReference type="InterPro" id="IPR023214">
    <property type="entry name" value="HAD_sf"/>
</dbReference>
<feature type="transmembrane region" description="Helical" evidence="10">
    <location>
        <begin position="757"/>
        <end position="777"/>
    </location>
</feature>
<dbReference type="SFLD" id="SFLDG00002">
    <property type="entry name" value="C1.7:_P-type_atpase_like"/>
    <property type="match status" value="1"/>
</dbReference>
<comment type="similarity">
    <text evidence="2 10">Belongs to the cation transport ATPase (P-type) (TC 3.A.3) family. Type IB subfamily.</text>
</comment>
<keyword evidence="9 10" id="KW-0472">Membrane</keyword>
<dbReference type="PANTHER" id="PTHR43520:SF8">
    <property type="entry name" value="P-TYPE CU(+) TRANSPORTER"/>
    <property type="match status" value="1"/>
</dbReference>
<dbReference type="PANTHER" id="PTHR43520">
    <property type="entry name" value="ATP7, ISOFORM B"/>
    <property type="match status" value="1"/>
</dbReference>
<dbReference type="GO" id="GO:0043682">
    <property type="term" value="F:P-type divalent copper transporter activity"/>
    <property type="evidence" value="ECO:0007669"/>
    <property type="project" value="TreeGrafter"/>
</dbReference>
<dbReference type="PROSITE" id="PS50846">
    <property type="entry name" value="HMA_2"/>
    <property type="match status" value="1"/>
</dbReference>
<dbReference type="FunFam" id="2.70.150.10:FF:000002">
    <property type="entry name" value="Copper-transporting ATPase 1, putative"/>
    <property type="match status" value="1"/>
</dbReference>
<dbReference type="RefSeq" id="WP_099154734.1">
    <property type="nucleotide sequence ID" value="NZ_PDUD01000048.1"/>
</dbReference>
<dbReference type="InterPro" id="IPR023299">
    <property type="entry name" value="ATPase_P-typ_cyto_dom_N"/>
</dbReference>
<evidence type="ECO:0000256" key="2">
    <source>
        <dbReference type="ARBA" id="ARBA00006024"/>
    </source>
</evidence>
<dbReference type="InterPro" id="IPR036163">
    <property type="entry name" value="HMA_dom_sf"/>
</dbReference>
<keyword evidence="7" id="KW-1278">Translocase</keyword>
<dbReference type="SFLD" id="SFLDS00003">
    <property type="entry name" value="Haloacid_Dehalogenase"/>
    <property type="match status" value="1"/>
</dbReference>
<dbReference type="GO" id="GO:0005524">
    <property type="term" value="F:ATP binding"/>
    <property type="evidence" value="ECO:0007669"/>
    <property type="project" value="UniProtKB-UniRule"/>
</dbReference>
<feature type="transmembrane region" description="Helical" evidence="10">
    <location>
        <begin position="394"/>
        <end position="413"/>
    </location>
</feature>
<feature type="compositionally biased region" description="Basic and acidic residues" evidence="11">
    <location>
        <begin position="89"/>
        <end position="100"/>
    </location>
</feature>
<dbReference type="GO" id="GO:0005507">
    <property type="term" value="F:copper ion binding"/>
    <property type="evidence" value="ECO:0007669"/>
    <property type="project" value="TreeGrafter"/>
</dbReference>
<dbReference type="InterPro" id="IPR008250">
    <property type="entry name" value="ATPase_P-typ_transduc_dom_A_sf"/>
</dbReference>
<dbReference type="NCBIfam" id="TIGR01494">
    <property type="entry name" value="ATPase_P-type"/>
    <property type="match status" value="1"/>
</dbReference>
<keyword evidence="3 10" id="KW-0812">Transmembrane</keyword>
<dbReference type="AlphaFoldDB" id="A0A2D0MZZ7"/>
<feature type="transmembrane region" description="Helical" evidence="10">
    <location>
        <begin position="211"/>
        <end position="228"/>
    </location>
</feature>
<organism evidence="13 14">
    <name type="scientific">Flavilitoribacter nigricans (strain ATCC 23147 / DSM 23189 / NBRC 102662 / NCIMB 1420 / SS-2)</name>
    <name type="common">Lewinella nigricans</name>
    <dbReference type="NCBI Taxonomy" id="1122177"/>
    <lineage>
        <taxon>Bacteria</taxon>
        <taxon>Pseudomonadati</taxon>
        <taxon>Bacteroidota</taxon>
        <taxon>Saprospiria</taxon>
        <taxon>Saprospirales</taxon>
        <taxon>Lewinellaceae</taxon>
        <taxon>Flavilitoribacter</taxon>
    </lineage>
</organism>
<dbReference type="GO" id="GO:0016887">
    <property type="term" value="F:ATP hydrolysis activity"/>
    <property type="evidence" value="ECO:0007669"/>
    <property type="project" value="InterPro"/>
</dbReference>
<dbReference type="SUPFAM" id="SSF56784">
    <property type="entry name" value="HAD-like"/>
    <property type="match status" value="1"/>
</dbReference>
<dbReference type="Gene3D" id="2.70.150.10">
    <property type="entry name" value="Calcium-transporting ATPase, cytoplasmic transduction domain A"/>
    <property type="match status" value="1"/>
</dbReference>
<dbReference type="GO" id="GO:0005886">
    <property type="term" value="C:plasma membrane"/>
    <property type="evidence" value="ECO:0007669"/>
    <property type="project" value="UniProtKB-SubCell"/>
</dbReference>
<dbReference type="Gene3D" id="3.30.70.100">
    <property type="match status" value="1"/>
</dbReference>
<evidence type="ECO:0000256" key="9">
    <source>
        <dbReference type="ARBA" id="ARBA00023136"/>
    </source>
</evidence>
<dbReference type="SUPFAM" id="SSF81653">
    <property type="entry name" value="Calcium ATPase, transduction domain A"/>
    <property type="match status" value="1"/>
</dbReference>
<dbReference type="EMBL" id="PDUD01000048">
    <property type="protein sequence ID" value="PHN01844.1"/>
    <property type="molecule type" value="Genomic_DNA"/>
</dbReference>
<dbReference type="Proteomes" id="UP000223913">
    <property type="component" value="Unassembled WGS sequence"/>
</dbReference>
<evidence type="ECO:0000256" key="10">
    <source>
        <dbReference type="RuleBase" id="RU362081"/>
    </source>
</evidence>
<evidence type="ECO:0000256" key="11">
    <source>
        <dbReference type="SAM" id="MobiDB-lite"/>
    </source>
</evidence>
<dbReference type="InterPro" id="IPR036412">
    <property type="entry name" value="HAD-like_sf"/>
</dbReference>
<dbReference type="InterPro" id="IPR006121">
    <property type="entry name" value="HMA_dom"/>
</dbReference>
<feature type="domain" description="HMA" evidence="12">
    <location>
        <begin position="1"/>
        <end position="69"/>
    </location>
</feature>
<evidence type="ECO:0000259" key="12">
    <source>
        <dbReference type="PROSITE" id="PS50846"/>
    </source>
</evidence>
<proteinExistence type="inferred from homology"/>